<sequence>MRDIERRVARHGTHRAQPHADRARQFMPFAALKGYEAMAHGREFADIPKHELTAEEARALSDTVSELAKGDVVRVTWYDQGAHRVTEGPVAYKDESLRTIRVGTADIAFADIESIKPV</sequence>
<gene>
    <name evidence="2" type="ORF">DMP07_03230</name>
</gene>
<name>A0A3N0AGS9_9ACTN</name>
<evidence type="ECO:0000313" key="2">
    <source>
        <dbReference type="EMBL" id="RNL20934.1"/>
    </source>
</evidence>
<feature type="compositionally biased region" description="Basic residues" evidence="1">
    <location>
        <begin position="8"/>
        <end position="17"/>
    </location>
</feature>
<dbReference type="EMBL" id="QICB01000002">
    <property type="protein sequence ID" value="RNL20934.1"/>
    <property type="molecule type" value="Genomic_DNA"/>
</dbReference>
<protein>
    <recommendedName>
        <fullName evidence="4">YolD-like family protein</fullName>
    </recommendedName>
</protein>
<accession>A0A3N0AGS9</accession>
<comment type="caution">
    <text evidence="2">The sequence shown here is derived from an EMBL/GenBank/DDBJ whole genome shotgun (WGS) entry which is preliminary data.</text>
</comment>
<organism evidence="2 3">
    <name type="scientific">Slackia faecicanis</name>
    <dbReference type="NCBI Taxonomy" id="255723"/>
    <lineage>
        <taxon>Bacteria</taxon>
        <taxon>Bacillati</taxon>
        <taxon>Actinomycetota</taxon>
        <taxon>Coriobacteriia</taxon>
        <taxon>Eggerthellales</taxon>
        <taxon>Eggerthellaceae</taxon>
        <taxon>Slackia</taxon>
    </lineage>
</organism>
<proteinExistence type="predicted"/>
<evidence type="ECO:0000313" key="3">
    <source>
        <dbReference type="Proteomes" id="UP000267368"/>
    </source>
</evidence>
<dbReference type="OrthoDB" id="361760at2"/>
<dbReference type="AlphaFoldDB" id="A0A3N0AGS9"/>
<reference evidence="3" key="1">
    <citation type="submission" date="2018-05" db="EMBL/GenBank/DDBJ databases">
        <title>Genome Sequencing of selected type strains of the family Eggerthellaceae.</title>
        <authorList>
            <person name="Danylec N."/>
            <person name="Stoll D.A."/>
            <person name="Doetsch A."/>
            <person name="Huch M."/>
        </authorList>
    </citation>
    <scope>NUCLEOTIDE SEQUENCE [LARGE SCALE GENOMIC DNA]</scope>
    <source>
        <strain evidence="3">DSM 17537</strain>
    </source>
</reference>
<feature type="region of interest" description="Disordered" evidence="1">
    <location>
        <begin position="1"/>
        <end position="22"/>
    </location>
</feature>
<evidence type="ECO:0008006" key="4">
    <source>
        <dbReference type="Google" id="ProtNLM"/>
    </source>
</evidence>
<keyword evidence="3" id="KW-1185">Reference proteome</keyword>
<dbReference type="Proteomes" id="UP000267368">
    <property type="component" value="Unassembled WGS sequence"/>
</dbReference>
<evidence type="ECO:0000256" key="1">
    <source>
        <dbReference type="SAM" id="MobiDB-lite"/>
    </source>
</evidence>